<evidence type="ECO:0000256" key="1">
    <source>
        <dbReference type="SAM" id="MobiDB-lite"/>
    </source>
</evidence>
<dbReference type="RefSeq" id="XP_011073682.1">
    <property type="nucleotide sequence ID" value="XM_011075380.2"/>
</dbReference>
<dbReference type="AlphaFoldDB" id="A0A6I9STK5"/>
<dbReference type="KEGG" id="sind:105158586"/>
<dbReference type="InParanoid" id="A0A6I9STK5"/>
<accession>A0A6I9STK5</accession>
<feature type="region of interest" description="Disordered" evidence="1">
    <location>
        <begin position="114"/>
        <end position="173"/>
    </location>
</feature>
<dbReference type="PANTHER" id="PTHR33413">
    <property type="entry name" value="EXPRESSED PROTEIN"/>
    <property type="match status" value="1"/>
</dbReference>
<dbReference type="FunCoup" id="A0A6I9STK5">
    <property type="interactions" value="704"/>
</dbReference>
<dbReference type="OrthoDB" id="747498at2759"/>
<feature type="compositionally biased region" description="Low complexity" evidence="1">
    <location>
        <begin position="122"/>
        <end position="131"/>
    </location>
</feature>
<dbReference type="InterPro" id="IPR025322">
    <property type="entry name" value="PADRE_dom"/>
</dbReference>
<dbReference type="Gramene" id="SIN_1015277.t">
    <property type="protein sequence ID" value="SIN_1015277.t"/>
    <property type="gene ID" value="SIN_1015277"/>
</dbReference>
<proteinExistence type="predicted"/>
<dbReference type="Pfam" id="PF14009">
    <property type="entry name" value="PADRE"/>
    <property type="match status" value="1"/>
</dbReference>
<protein>
    <submittedName>
        <fullName evidence="3">Uncharacterized protein LOC105158586</fullName>
    </submittedName>
</protein>
<feature type="compositionally biased region" description="Polar residues" evidence="1">
    <location>
        <begin position="164"/>
        <end position="173"/>
    </location>
</feature>
<sequence length="173" mass="18385">MGNCQAAEAATVVIHHPGSNKVDRIYWSVSANEIMNSNPGHYVALVVPSPAAKADNGSAAVKQLKLLRPDDTLIMGQVYRLISFEDVLKEFAAKKCVKLGKLLKERGAFNVEQKQNQGGLESSSSVQSVSVKEMHHPGVGSTGRGSRGDGRHHGGGGQWRPALQSISELGAST</sequence>
<evidence type="ECO:0000313" key="3">
    <source>
        <dbReference type="RefSeq" id="XP_011073682.1"/>
    </source>
</evidence>
<dbReference type="Proteomes" id="UP000504604">
    <property type="component" value="Linkage group LG3"/>
</dbReference>
<evidence type="ECO:0000313" key="2">
    <source>
        <dbReference type="Proteomes" id="UP000504604"/>
    </source>
</evidence>
<gene>
    <name evidence="3" type="primary">LOC105158586</name>
</gene>
<dbReference type="PANTHER" id="PTHR33413:SF1">
    <property type="entry name" value="EXPRESSED PROTEIN"/>
    <property type="match status" value="1"/>
</dbReference>
<dbReference type="GeneID" id="105158586"/>
<organism evidence="2 3">
    <name type="scientific">Sesamum indicum</name>
    <name type="common">Oriental sesame</name>
    <name type="synonym">Sesamum orientale</name>
    <dbReference type="NCBI Taxonomy" id="4182"/>
    <lineage>
        <taxon>Eukaryota</taxon>
        <taxon>Viridiplantae</taxon>
        <taxon>Streptophyta</taxon>
        <taxon>Embryophyta</taxon>
        <taxon>Tracheophyta</taxon>
        <taxon>Spermatophyta</taxon>
        <taxon>Magnoliopsida</taxon>
        <taxon>eudicotyledons</taxon>
        <taxon>Gunneridae</taxon>
        <taxon>Pentapetalae</taxon>
        <taxon>asterids</taxon>
        <taxon>lamiids</taxon>
        <taxon>Lamiales</taxon>
        <taxon>Pedaliaceae</taxon>
        <taxon>Sesamum</taxon>
    </lineage>
</organism>
<reference evidence="3" key="1">
    <citation type="submission" date="2025-08" db="UniProtKB">
        <authorList>
            <consortium name="RefSeq"/>
        </authorList>
    </citation>
    <scope>IDENTIFICATION</scope>
</reference>
<name>A0A6I9STK5_SESIN</name>
<keyword evidence="2" id="KW-1185">Reference proteome</keyword>